<dbReference type="Gene3D" id="1.10.260.40">
    <property type="entry name" value="lambda repressor-like DNA-binding domains"/>
    <property type="match status" value="1"/>
</dbReference>
<feature type="active site" description="Acyl-ester intermediate" evidence="7">
    <location>
        <position position="123"/>
    </location>
</feature>
<dbReference type="InterPro" id="IPR001967">
    <property type="entry name" value="Peptidase_S11_N"/>
</dbReference>
<dbReference type="InterPro" id="IPR018044">
    <property type="entry name" value="Peptidase_S11"/>
</dbReference>
<keyword evidence="6" id="KW-0961">Cell wall biogenesis/degradation</keyword>
<evidence type="ECO:0000256" key="8">
    <source>
        <dbReference type="RuleBase" id="RU004016"/>
    </source>
</evidence>
<dbReference type="PROSITE" id="PS50943">
    <property type="entry name" value="HTH_CROC1"/>
    <property type="match status" value="1"/>
</dbReference>
<dbReference type="GO" id="GO:0071555">
    <property type="term" value="P:cell wall organization"/>
    <property type="evidence" value="ECO:0007669"/>
    <property type="project" value="UniProtKB-KW"/>
</dbReference>
<keyword evidence="11" id="KW-1185">Reference proteome</keyword>
<dbReference type="SUPFAM" id="SSF56601">
    <property type="entry name" value="beta-lactamase/transpeptidase-like"/>
    <property type="match status" value="1"/>
</dbReference>
<evidence type="ECO:0000256" key="5">
    <source>
        <dbReference type="ARBA" id="ARBA00022984"/>
    </source>
</evidence>
<accession>A0A326UDF7</accession>
<dbReference type="EMBL" id="QKUF01000001">
    <property type="protein sequence ID" value="PZW36538.1"/>
    <property type="molecule type" value="Genomic_DNA"/>
</dbReference>
<dbReference type="Pfam" id="PF00768">
    <property type="entry name" value="Peptidase_S11"/>
    <property type="match status" value="1"/>
</dbReference>
<dbReference type="GO" id="GO:0006508">
    <property type="term" value="P:proteolysis"/>
    <property type="evidence" value="ECO:0007669"/>
    <property type="project" value="InterPro"/>
</dbReference>
<feature type="active site" description="Proton acceptor" evidence="7">
    <location>
        <position position="126"/>
    </location>
</feature>
<dbReference type="RefSeq" id="WP_111318868.1">
    <property type="nucleotide sequence ID" value="NZ_BIFX01000001.1"/>
</dbReference>
<reference evidence="10 11" key="1">
    <citation type="submission" date="2018-06" db="EMBL/GenBank/DDBJ databases">
        <title>Genomic Encyclopedia of Archaeal and Bacterial Type Strains, Phase II (KMG-II): from individual species to whole genera.</title>
        <authorList>
            <person name="Goeker M."/>
        </authorList>
    </citation>
    <scope>NUCLEOTIDE SEQUENCE [LARGE SCALE GENOMIC DNA]</scope>
    <source>
        <strain evidence="10 11">ATCC BAA-1881</strain>
    </source>
</reference>
<keyword evidence="5" id="KW-0573">Peptidoglycan synthesis</keyword>
<comment type="caution">
    <text evidence="10">The sequence shown here is derived from an EMBL/GenBank/DDBJ whole genome shotgun (WGS) entry which is preliminary data.</text>
</comment>
<name>A0A326UDF7_THEHA</name>
<feature type="domain" description="HTH cro/C1-type" evidence="9">
    <location>
        <begin position="13"/>
        <end position="67"/>
    </location>
</feature>
<dbReference type="SMART" id="SM00530">
    <property type="entry name" value="HTH_XRE"/>
    <property type="match status" value="1"/>
</dbReference>
<evidence type="ECO:0000256" key="1">
    <source>
        <dbReference type="ARBA" id="ARBA00007164"/>
    </source>
</evidence>
<dbReference type="PANTHER" id="PTHR21581:SF33">
    <property type="entry name" value="D-ALANYL-D-ALANINE CARBOXYPEPTIDASE DACB"/>
    <property type="match status" value="1"/>
</dbReference>
<dbReference type="AlphaFoldDB" id="A0A326UDF7"/>
<gene>
    <name evidence="10" type="ORF">EI42_00714</name>
</gene>
<evidence type="ECO:0000256" key="6">
    <source>
        <dbReference type="ARBA" id="ARBA00023316"/>
    </source>
</evidence>
<evidence type="ECO:0000256" key="3">
    <source>
        <dbReference type="ARBA" id="ARBA00022801"/>
    </source>
</evidence>
<evidence type="ECO:0000256" key="2">
    <source>
        <dbReference type="ARBA" id="ARBA00022729"/>
    </source>
</evidence>
<feature type="active site" evidence="7">
    <location>
        <position position="182"/>
    </location>
</feature>
<dbReference type="PRINTS" id="PR00725">
    <property type="entry name" value="DADACBPTASE1"/>
</dbReference>
<evidence type="ECO:0000313" key="11">
    <source>
        <dbReference type="Proteomes" id="UP000248806"/>
    </source>
</evidence>
<dbReference type="InterPro" id="IPR012338">
    <property type="entry name" value="Beta-lactam/transpept-like"/>
</dbReference>
<evidence type="ECO:0000313" key="10">
    <source>
        <dbReference type="EMBL" id="PZW36538.1"/>
    </source>
</evidence>
<evidence type="ECO:0000259" key="9">
    <source>
        <dbReference type="PROSITE" id="PS50943"/>
    </source>
</evidence>
<dbReference type="GO" id="GO:0009002">
    <property type="term" value="F:serine-type D-Ala-D-Ala carboxypeptidase activity"/>
    <property type="evidence" value="ECO:0007669"/>
    <property type="project" value="InterPro"/>
</dbReference>
<sequence length="231" mass="25942">MNQRLSIAFSAWLKEQRKKYRLTQTELARRIHCASITIRKIEAGERRPSAQLTELLADYFAIPMQERYAFLHFARTDEPPHYSLPEPRSLPFSVDAAAIYLMEANTGSVLVNQNAQEPLPIASTTKIMTTLIALEHGDLEQCITIPQETTDRVQRCGGYTIGLRAGDQLSLKELLYALMLASGDEVALIIGEAVGGTLPAFVRLMNQYAQRLGLKKTHYLTPGLSFIPHWQ</sequence>
<keyword evidence="4" id="KW-0133">Cell shape</keyword>
<evidence type="ECO:0000256" key="7">
    <source>
        <dbReference type="PIRSR" id="PIRSR618044-1"/>
    </source>
</evidence>
<dbReference type="PANTHER" id="PTHR21581">
    <property type="entry name" value="D-ALANYL-D-ALANINE CARBOXYPEPTIDASE"/>
    <property type="match status" value="1"/>
</dbReference>
<dbReference type="InterPro" id="IPR001387">
    <property type="entry name" value="Cro/C1-type_HTH"/>
</dbReference>
<organism evidence="10 11">
    <name type="scientific">Thermosporothrix hazakensis</name>
    <dbReference type="NCBI Taxonomy" id="644383"/>
    <lineage>
        <taxon>Bacteria</taxon>
        <taxon>Bacillati</taxon>
        <taxon>Chloroflexota</taxon>
        <taxon>Ktedonobacteria</taxon>
        <taxon>Ktedonobacterales</taxon>
        <taxon>Thermosporotrichaceae</taxon>
        <taxon>Thermosporothrix</taxon>
    </lineage>
</organism>
<dbReference type="OrthoDB" id="9791132at2"/>
<comment type="similarity">
    <text evidence="1 8">Belongs to the peptidase S11 family.</text>
</comment>
<proteinExistence type="inferred from homology"/>
<dbReference type="SUPFAM" id="SSF47413">
    <property type="entry name" value="lambda repressor-like DNA-binding domains"/>
    <property type="match status" value="1"/>
</dbReference>
<dbReference type="GO" id="GO:0008360">
    <property type="term" value="P:regulation of cell shape"/>
    <property type="evidence" value="ECO:0007669"/>
    <property type="project" value="UniProtKB-KW"/>
</dbReference>
<keyword evidence="3" id="KW-0378">Hydrolase</keyword>
<keyword evidence="2" id="KW-0732">Signal</keyword>
<dbReference type="GO" id="GO:0009252">
    <property type="term" value="P:peptidoglycan biosynthetic process"/>
    <property type="evidence" value="ECO:0007669"/>
    <property type="project" value="UniProtKB-KW"/>
</dbReference>
<dbReference type="GO" id="GO:0003677">
    <property type="term" value="F:DNA binding"/>
    <property type="evidence" value="ECO:0007669"/>
    <property type="project" value="InterPro"/>
</dbReference>
<protein>
    <submittedName>
        <fullName evidence="10">Helix-turn-helix protein</fullName>
    </submittedName>
</protein>
<evidence type="ECO:0000256" key="4">
    <source>
        <dbReference type="ARBA" id="ARBA00022960"/>
    </source>
</evidence>
<dbReference type="InterPro" id="IPR010982">
    <property type="entry name" value="Lambda_DNA-bd_dom_sf"/>
</dbReference>
<dbReference type="Gene3D" id="3.40.710.10">
    <property type="entry name" value="DD-peptidase/beta-lactamase superfamily"/>
    <property type="match status" value="1"/>
</dbReference>
<dbReference type="Proteomes" id="UP000248806">
    <property type="component" value="Unassembled WGS sequence"/>
</dbReference>
<dbReference type="Pfam" id="PF01381">
    <property type="entry name" value="HTH_3"/>
    <property type="match status" value="1"/>
</dbReference>
<dbReference type="CDD" id="cd00093">
    <property type="entry name" value="HTH_XRE"/>
    <property type="match status" value="1"/>
</dbReference>